<proteinExistence type="predicted"/>
<sequence>MSALTDERLSTLSEIAADCFDVDLLDADAPEQRVLVKPADIVRALESAYDVGLVVGYQLTRSGRIRS</sequence>
<accession>A0ABM7TRA4</accession>
<organism evidence="1 2">
    <name type="scientific">Paraburkholderia terrae</name>
    <dbReference type="NCBI Taxonomy" id="311230"/>
    <lineage>
        <taxon>Bacteria</taxon>
        <taxon>Pseudomonadati</taxon>
        <taxon>Pseudomonadota</taxon>
        <taxon>Betaproteobacteria</taxon>
        <taxon>Burkholderiales</taxon>
        <taxon>Burkholderiaceae</taxon>
        <taxon>Paraburkholderia</taxon>
    </lineage>
</organism>
<name>A0ABM7TRA4_9BURK</name>
<dbReference type="EMBL" id="AP024956">
    <property type="protein sequence ID" value="BCZ81662.1"/>
    <property type="molecule type" value="Genomic_DNA"/>
</dbReference>
<evidence type="ECO:0000313" key="2">
    <source>
        <dbReference type="Proteomes" id="UP001319874"/>
    </source>
</evidence>
<protein>
    <submittedName>
        <fullName evidence="1">Uncharacterized protein</fullName>
    </submittedName>
</protein>
<keyword evidence="2" id="KW-1185">Reference proteome</keyword>
<dbReference type="RefSeq" id="WP_156132303.1">
    <property type="nucleotide sequence ID" value="NZ_AP024956.1"/>
</dbReference>
<gene>
    <name evidence="1" type="ORF">PTKU64_53370</name>
</gene>
<evidence type="ECO:0000313" key="1">
    <source>
        <dbReference type="EMBL" id="BCZ81662.1"/>
    </source>
</evidence>
<reference evidence="1 2" key="1">
    <citation type="journal article" date="2022" name="Front. Microbiol.">
        <title>Identification and characterization of a novel class of self-sufficient cytochrome P450 hydroxylase involved in cyclohexanecarboxylate degradation in Paraburkholderia terrae strain KU-64.</title>
        <authorList>
            <person name="Yamamoto T."/>
            <person name="Hasegawa Y."/>
            <person name="Iwaki H."/>
        </authorList>
    </citation>
    <scope>NUCLEOTIDE SEQUENCE [LARGE SCALE GENOMIC DNA]</scope>
    <source>
        <strain evidence="1 2">KU-64</strain>
    </source>
</reference>
<dbReference type="Proteomes" id="UP001319874">
    <property type="component" value="Chromosome 2"/>
</dbReference>